<dbReference type="RefSeq" id="WP_003323243.1">
    <property type="nucleotide sequence ID" value="NZ_ALPT02000084.1"/>
</dbReference>
<dbReference type="EMBL" id="JALP01000355">
    <property type="protein sequence ID" value="THG88627.1"/>
    <property type="molecule type" value="Genomic_DNA"/>
</dbReference>
<evidence type="ECO:0000259" key="1">
    <source>
        <dbReference type="Pfam" id="PF10740"/>
    </source>
</evidence>
<name>A0A094XB60_ALKAL</name>
<reference evidence="3 5" key="2">
    <citation type="submission" date="2014-01" db="EMBL/GenBank/DDBJ databases">
        <title>Draft genome sequencing of Bacillus alcalophilus CGMCC 1.3604.</title>
        <authorList>
            <person name="Yang J."/>
            <person name="Diao L."/>
            <person name="Yang S."/>
        </authorList>
    </citation>
    <scope>NUCLEOTIDE SEQUENCE [LARGE SCALE GENOMIC DNA]</scope>
    <source>
        <strain evidence="3 5">CGMCC 1.3604</strain>
    </source>
</reference>
<feature type="domain" description="DUF2529" evidence="1">
    <location>
        <begin position="1"/>
        <end position="174"/>
    </location>
</feature>
<gene>
    <name evidence="3" type="ORF">AJ85_01830</name>
    <name evidence="2" type="ORF">BALCAV_0218650</name>
</gene>
<evidence type="ECO:0000313" key="4">
    <source>
        <dbReference type="Proteomes" id="UP000002754"/>
    </source>
</evidence>
<dbReference type="Pfam" id="PF10740">
    <property type="entry name" value="DUF2529"/>
    <property type="match status" value="1"/>
</dbReference>
<protein>
    <recommendedName>
        <fullName evidence="1">DUF2529 domain-containing protein</fullName>
    </recommendedName>
</protein>
<dbReference type="Proteomes" id="UP000002754">
    <property type="component" value="Unassembled WGS sequence"/>
</dbReference>
<organism evidence="2 4">
    <name type="scientific">Alkalihalobacillus alcalophilus ATCC 27647 = CGMCC 1.3604</name>
    <dbReference type="NCBI Taxonomy" id="1218173"/>
    <lineage>
        <taxon>Bacteria</taxon>
        <taxon>Bacillati</taxon>
        <taxon>Bacillota</taxon>
        <taxon>Bacilli</taxon>
        <taxon>Bacillales</taxon>
        <taxon>Bacillaceae</taxon>
        <taxon>Alkalihalobacillus</taxon>
    </lineage>
</organism>
<dbReference type="OrthoDB" id="2737584at2"/>
<proteinExistence type="predicted"/>
<keyword evidence="4" id="KW-1185">Reference proteome</keyword>
<dbReference type="AlphaFoldDB" id="A0A094XB60"/>
<comment type="caution">
    <text evidence="2">The sequence shown here is derived from an EMBL/GenBank/DDBJ whole genome shotgun (WGS) entry which is preliminary data.</text>
</comment>
<dbReference type="Gene3D" id="3.40.50.10490">
    <property type="entry name" value="Glucose-6-phosphate isomerase like protein, domain 1"/>
    <property type="match status" value="1"/>
</dbReference>
<sequence length="181" mass="19996">MIQIFTTQIQGLMKQIKDKQEEAIEDGARLLAQARVGSSSIYVHGTKEMGVIEQEALSGEDHLIHIKPLLCEEKVVSLDVNDRVLLASRYTTDPDAIKIAKDLKEKGIPFVAISTLKEVEATSEGLDTLADVFIHLNVKKPVVPLDDGTRTGYPASLIALYTYFCLALTLKEILSEVEDEL</sequence>
<dbReference type="InterPro" id="IPR019676">
    <property type="entry name" value="DUF2529"/>
</dbReference>
<dbReference type="STRING" id="1218173.BALCAV_0218650"/>
<dbReference type="eggNOG" id="COG4821">
    <property type="taxonomic scope" value="Bacteria"/>
</dbReference>
<dbReference type="EMBL" id="ALPT02000084">
    <property type="protein sequence ID" value="KGA96040.1"/>
    <property type="molecule type" value="Genomic_DNA"/>
</dbReference>
<reference evidence="2 4" key="1">
    <citation type="journal article" date="2014" name="Genome Announc.">
        <title>Draft Genome Sequence of Bacillus alcalophilus AV1934, a Classic Alkaliphile Isolated from Human Feces in 1934.</title>
        <authorList>
            <person name="Attie O."/>
            <person name="Jayaprakash A."/>
            <person name="Shah H."/>
            <person name="Paulsen I.T."/>
            <person name="Morino M."/>
            <person name="Takahashi Y."/>
            <person name="Narumi I."/>
            <person name="Sachidanandam R."/>
            <person name="Satoh K."/>
            <person name="Ito M."/>
            <person name="Krulwich T.A."/>
        </authorList>
    </citation>
    <scope>NUCLEOTIDE SEQUENCE [LARGE SCALE GENOMIC DNA]</scope>
    <source>
        <strain evidence="2 4">AV1934</strain>
    </source>
</reference>
<evidence type="ECO:0000313" key="5">
    <source>
        <dbReference type="Proteomes" id="UP000297014"/>
    </source>
</evidence>
<accession>A0A094XB60</accession>
<evidence type="ECO:0000313" key="2">
    <source>
        <dbReference type="EMBL" id="KGA96040.1"/>
    </source>
</evidence>
<dbReference type="Proteomes" id="UP000297014">
    <property type="component" value="Unassembled WGS sequence"/>
</dbReference>
<evidence type="ECO:0000313" key="3">
    <source>
        <dbReference type="EMBL" id="THG88627.1"/>
    </source>
</evidence>